<evidence type="ECO:0000256" key="8">
    <source>
        <dbReference type="ARBA" id="ARBA00023143"/>
    </source>
</evidence>
<dbReference type="GO" id="GO:0003774">
    <property type="term" value="F:cytoskeletal motor activity"/>
    <property type="evidence" value="ECO:0007669"/>
    <property type="project" value="InterPro"/>
</dbReference>
<dbReference type="GO" id="GO:0071973">
    <property type="term" value="P:bacterial-type flagellum-dependent cell motility"/>
    <property type="evidence" value="ECO:0007669"/>
    <property type="project" value="InterPro"/>
</dbReference>
<keyword evidence="14" id="KW-0966">Cell projection</keyword>
<dbReference type="AlphaFoldDB" id="A0A2A4CKZ0"/>
<dbReference type="InterPro" id="IPR043427">
    <property type="entry name" value="YscJ/FliF"/>
</dbReference>
<comment type="subcellular location">
    <subcellularLocation>
        <location evidence="1 9">Bacterial flagellum basal body</location>
    </subcellularLocation>
    <subcellularLocation>
        <location evidence="2">Cell membrane</location>
        <topology evidence="2">Multi-pass membrane protein</topology>
    </subcellularLocation>
</comment>
<evidence type="ECO:0000256" key="5">
    <source>
        <dbReference type="ARBA" id="ARBA00022692"/>
    </source>
</evidence>
<comment type="caution">
    <text evidence="14">The sequence shown here is derived from an EMBL/GenBank/DDBJ whole genome shotgun (WGS) entry which is preliminary data.</text>
</comment>
<evidence type="ECO:0000256" key="7">
    <source>
        <dbReference type="ARBA" id="ARBA00023136"/>
    </source>
</evidence>
<dbReference type="Pfam" id="PF01514">
    <property type="entry name" value="YscJ_FliF"/>
    <property type="match status" value="1"/>
</dbReference>
<dbReference type="Gene3D" id="3.30.300.30">
    <property type="match status" value="1"/>
</dbReference>
<evidence type="ECO:0000256" key="4">
    <source>
        <dbReference type="ARBA" id="ARBA00022475"/>
    </source>
</evidence>
<evidence type="ECO:0000256" key="11">
    <source>
        <dbReference type="SAM" id="Phobius"/>
    </source>
</evidence>
<dbReference type="NCBIfam" id="TIGR00206">
    <property type="entry name" value="fliF"/>
    <property type="match status" value="1"/>
</dbReference>
<protein>
    <recommendedName>
        <fullName evidence="9">Flagellar M-ring protein</fullName>
    </recommendedName>
</protein>
<dbReference type="EMBL" id="NTJD01000009">
    <property type="protein sequence ID" value="PCD75941.1"/>
    <property type="molecule type" value="Genomic_DNA"/>
</dbReference>
<feature type="transmembrane region" description="Helical" evidence="11">
    <location>
        <begin position="420"/>
        <end position="438"/>
    </location>
</feature>
<dbReference type="PIRSF" id="PIRSF004862">
    <property type="entry name" value="FliF"/>
    <property type="match status" value="1"/>
</dbReference>
<evidence type="ECO:0000256" key="9">
    <source>
        <dbReference type="PIRNR" id="PIRNR004862"/>
    </source>
</evidence>
<evidence type="ECO:0000256" key="3">
    <source>
        <dbReference type="ARBA" id="ARBA00007971"/>
    </source>
</evidence>
<dbReference type="PANTHER" id="PTHR30046">
    <property type="entry name" value="FLAGELLAR M-RING PROTEIN"/>
    <property type="match status" value="1"/>
</dbReference>
<keyword evidence="8 9" id="KW-0975">Bacterial flagellum</keyword>
<feature type="domain" description="Flagellar M-ring C-terminal" evidence="13">
    <location>
        <begin position="234"/>
        <end position="395"/>
    </location>
</feature>
<feature type="compositionally biased region" description="Basic and acidic residues" evidence="10">
    <location>
        <begin position="313"/>
        <end position="325"/>
    </location>
</feature>
<name>A0A2A4CKZ0_9RHOB</name>
<dbReference type="InterPro" id="IPR013556">
    <property type="entry name" value="Flag_M-ring_C"/>
</dbReference>
<feature type="transmembrane region" description="Helical" evidence="11">
    <location>
        <begin position="17"/>
        <end position="37"/>
    </location>
</feature>
<evidence type="ECO:0000256" key="1">
    <source>
        <dbReference type="ARBA" id="ARBA00004117"/>
    </source>
</evidence>
<accession>A0A2A4CKZ0</accession>
<reference evidence="14 15" key="1">
    <citation type="submission" date="2017-09" db="EMBL/GenBank/DDBJ databases">
        <title>A multilocus sequence analysis scheme for characterization of bacteria in the genus Thioclava.</title>
        <authorList>
            <person name="Liu Y."/>
            <person name="Shao Z."/>
        </authorList>
    </citation>
    <scope>NUCLEOTIDE SEQUENCE [LARGE SCALE GENOMIC DNA]</scope>
    <source>
        <strain evidence="14 15">CAU 1312</strain>
    </source>
</reference>
<proteinExistence type="inferred from homology"/>
<dbReference type="GO" id="GO:0009431">
    <property type="term" value="C:bacterial-type flagellum basal body, MS ring"/>
    <property type="evidence" value="ECO:0007669"/>
    <property type="project" value="InterPro"/>
</dbReference>
<feature type="region of interest" description="Disordered" evidence="10">
    <location>
        <begin position="277"/>
        <end position="325"/>
    </location>
</feature>
<dbReference type="InterPro" id="IPR000067">
    <property type="entry name" value="FlgMring_FliF"/>
</dbReference>
<evidence type="ECO:0000256" key="6">
    <source>
        <dbReference type="ARBA" id="ARBA00022989"/>
    </source>
</evidence>
<keyword evidence="14" id="KW-0282">Flagellum</keyword>
<keyword evidence="5 11" id="KW-0812">Transmembrane</keyword>
<keyword evidence="7 11" id="KW-0472">Membrane</keyword>
<dbReference type="PRINTS" id="PR01009">
    <property type="entry name" value="FLGMRINGFLIF"/>
</dbReference>
<sequence>MQQLLTVWQALDARRRAIVLGATAAVFAAVLALSAIASKPSMALLYAGLAGPESGEVVGALEQRGAKFEVRGDSIYVEAAQRDALRMTLAAEGLPATGNAGYELLDTLSGFGTTSQMFDAAYWRAKEGELARTILSNPAIRAARVHISAAPARSFRTDLRPTASVSISTAAGGLSAPQAKALKFLVASAVAGMHPDDVSIIDSEKGLIGAPEANTLPQGEERAEELRRNVERLLEARVGYGNAIVEVAVETVTDREAITERVIDPAARVAISTDLEERSKNADDVKPGAVTIASNLPEGDAGGSGKSQSSSSETRERTNYEVSETTREILRTPGALKRLSVAVLVDGMRVTSATGETQWQPRSEQELADLHELVASAVGFNEARGDVITIRSLEFEPVAMLGSEAQAGLLAGVQLDLMQIIQIALLALVAVVLGLFVMRPILTQAPYPAAPALAAPSPDTPPALAGEIAEGNLPEQDMQIVSDFGLDQLPMPMASAFDDDFSTEDPVARIKRLIDERQAETIEILRSWMEDEEETA</sequence>
<keyword evidence="14" id="KW-0969">Cilium</keyword>
<dbReference type="GO" id="GO:0005886">
    <property type="term" value="C:plasma membrane"/>
    <property type="evidence" value="ECO:0007669"/>
    <property type="project" value="UniProtKB-SubCell"/>
</dbReference>
<dbReference type="InterPro" id="IPR006182">
    <property type="entry name" value="FliF_N_dom"/>
</dbReference>
<comment type="function">
    <text evidence="9">The M ring may be actively involved in energy transduction.</text>
</comment>
<evidence type="ECO:0000259" key="12">
    <source>
        <dbReference type="Pfam" id="PF01514"/>
    </source>
</evidence>
<dbReference type="OrthoDB" id="9807026at2"/>
<dbReference type="Pfam" id="PF08345">
    <property type="entry name" value="YscJ_FliF_C"/>
    <property type="match status" value="1"/>
</dbReference>
<evidence type="ECO:0000256" key="10">
    <source>
        <dbReference type="SAM" id="MobiDB-lite"/>
    </source>
</evidence>
<evidence type="ECO:0000259" key="13">
    <source>
        <dbReference type="Pfam" id="PF08345"/>
    </source>
</evidence>
<feature type="compositionally biased region" description="Basic and acidic residues" evidence="10">
    <location>
        <begin position="277"/>
        <end position="286"/>
    </location>
</feature>
<organism evidence="14 15">
    <name type="scientific">Pseudothioclava arenosa</name>
    <dbReference type="NCBI Taxonomy" id="1795308"/>
    <lineage>
        <taxon>Bacteria</taxon>
        <taxon>Pseudomonadati</taxon>
        <taxon>Pseudomonadota</taxon>
        <taxon>Alphaproteobacteria</taxon>
        <taxon>Rhodobacterales</taxon>
        <taxon>Paracoccaceae</taxon>
        <taxon>Pseudothioclava</taxon>
    </lineage>
</organism>
<evidence type="ECO:0000313" key="14">
    <source>
        <dbReference type="EMBL" id="PCD75941.1"/>
    </source>
</evidence>
<keyword evidence="6 11" id="KW-1133">Transmembrane helix</keyword>
<evidence type="ECO:0000313" key="15">
    <source>
        <dbReference type="Proteomes" id="UP000243507"/>
    </source>
</evidence>
<dbReference type="InterPro" id="IPR045851">
    <property type="entry name" value="AMP-bd_C_sf"/>
</dbReference>
<keyword evidence="4" id="KW-1003">Cell membrane</keyword>
<evidence type="ECO:0000256" key="2">
    <source>
        <dbReference type="ARBA" id="ARBA00004651"/>
    </source>
</evidence>
<dbReference type="Proteomes" id="UP000243507">
    <property type="component" value="Unassembled WGS sequence"/>
</dbReference>
<gene>
    <name evidence="14" type="primary">fliF</name>
    <name evidence="14" type="ORF">CLN94_12285</name>
</gene>
<keyword evidence="15" id="KW-1185">Reference proteome</keyword>
<feature type="domain" description="Flagellar M-ring N-terminal" evidence="12">
    <location>
        <begin position="38"/>
        <end position="207"/>
    </location>
</feature>
<dbReference type="RefSeq" id="WP_096434259.1">
    <property type="nucleotide sequence ID" value="NZ_NTJD01000009.1"/>
</dbReference>
<dbReference type="PANTHER" id="PTHR30046:SF0">
    <property type="entry name" value="FLAGELLAR M-RING PROTEIN"/>
    <property type="match status" value="1"/>
</dbReference>
<comment type="similarity">
    <text evidence="3 9">Belongs to the FliF family.</text>
</comment>